<gene>
    <name evidence="2" type="ORF">NAEGRDRAFT_72240</name>
</gene>
<sequence length="318" mass="34084">MSFFRSIFRSVSHQNSLAGAYDEEPTVTVSGNVHVQPSVTVSGNVHTTVQPTMTVSASTNNGYSTVSTQPSVGLSVGVSAQPTVHVQPTVGMTVSNGYSTMNAQPTIGMTMNTTTYESNYNTVTMQPTVDMSIGVQPTVGVNMNMGMPGVGIGFNMGMPNMTVSTHTTSTSTYTPPPQNNYTPPPVTNYSSGGLAQKIIAACKNSTFDSDKVKAVVSYSSAECSPIMAMDLVTILKLFDFANDQVKVINQLKSTNNIAQMSCNDAVSILNVLDMDNDKIKVLDVICSQIYDRRQSAETIVGTFSFSNDQDKARKMLLR</sequence>
<dbReference type="RefSeq" id="XP_002672647.1">
    <property type="nucleotide sequence ID" value="XM_002672601.1"/>
</dbReference>
<dbReference type="Pfam" id="PF14771">
    <property type="entry name" value="DUF4476"/>
    <property type="match status" value="1"/>
</dbReference>
<dbReference type="InParanoid" id="D2VTB4"/>
<evidence type="ECO:0000313" key="2">
    <source>
        <dbReference type="EMBL" id="EFC39903.1"/>
    </source>
</evidence>
<evidence type="ECO:0000259" key="1">
    <source>
        <dbReference type="Pfam" id="PF14771"/>
    </source>
</evidence>
<name>D2VTB4_NAEGR</name>
<dbReference type="OrthoDB" id="5968166at2759"/>
<dbReference type="EMBL" id="GG738896">
    <property type="protein sequence ID" value="EFC39903.1"/>
    <property type="molecule type" value="Genomic_DNA"/>
</dbReference>
<protein>
    <submittedName>
        <fullName evidence="2">Predicted protein</fullName>
    </submittedName>
</protein>
<dbReference type="VEuPathDB" id="AmoebaDB:NAEGRDRAFT_72240"/>
<reference evidence="2 3" key="1">
    <citation type="journal article" date="2010" name="Cell">
        <title>The genome of Naegleria gruberi illuminates early eukaryotic versatility.</title>
        <authorList>
            <person name="Fritz-Laylin L.K."/>
            <person name="Prochnik S.E."/>
            <person name="Ginger M.L."/>
            <person name="Dacks J.B."/>
            <person name="Carpenter M.L."/>
            <person name="Field M.C."/>
            <person name="Kuo A."/>
            <person name="Paredez A."/>
            <person name="Chapman J."/>
            <person name="Pham J."/>
            <person name="Shu S."/>
            <person name="Neupane R."/>
            <person name="Cipriano M."/>
            <person name="Mancuso J."/>
            <person name="Tu H."/>
            <person name="Salamov A."/>
            <person name="Lindquist E."/>
            <person name="Shapiro H."/>
            <person name="Lucas S."/>
            <person name="Grigoriev I.V."/>
            <person name="Cande W.Z."/>
            <person name="Fulton C."/>
            <person name="Rokhsar D.S."/>
            <person name="Dawson S.C."/>
        </authorList>
    </citation>
    <scope>NUCLEOTIDE SEQUENCE [LARGE SCALE GENOMIC DNA]</scope>
    <source>
        <strain evidence="2 3">NEG-M</strain>
    </source>
</reference>
<accession>D2VTB4</accession>
<feature type="domain" description="DUF4476" evidence="1">
    <location>
        <begin position="223"/>
        <end position="316"/>
    </location>
</feature>
<evidence type="ECO:0000313" key="3">
    <source>
        <dbReference type="Proteomes" id="UP000006671"/>
    </source>
</evidence>
<dbReference type="GeneID" id="8854314"/>
<proteinExistence type="predicted"/>
<dbReference type="KEGG" id="ngr:NAEGRDRAFT_72240"/>
<dbReference type="AlphaFoldDB" id="D2VTB4"/>
<keyword evidence="3" id="KW-1185">Reference proteome</keyword>
<dbReference type="Proteomes" id="UP000006671">
    <property type="component" value="Unassembled WGS sequence"/>
</dbReference>
<dbReference type="InterPro" id="IPR028011">
    <property type="entry name" value="DUF4476"/>
</dbReference>
<organism evidence="3">
    <name type="scientific">Naegleria gruberi</name>
    <name type="common">Amoeba</name>
    <dbReference type="NCBI Taxonomy" id="5762"/>
    <lineage>
        <taxon>Eukaryota</taxon>
        <taxon>Discoba</taxon>
        <taxon>Heterolobosea</taxon>
        <taxon>Tetramitia</taxon>
        <taxon>Eutetramitia</taxon>
        <taxon>Vahlkampfiidae</taxon>
        <taxon>Naegleria</taxon>
    </lineage>
</organism>